<gene>
    <name evidence="1" type="ORF">PCOR1329_LOCUS47881</name>
</gene>
<dbReference type="Proteomes" id="UP001189429">
    <property type="component" value="Unassembled WGS sequence"/>
</dbReference>
<evidence type="ECO:0000313" key="1">
    <source>
        <dbReference type="EMBL" id="CAK0857943.1"/>
    </source>
</evidence>
<name>A0ABN9UG69_9DINO</name>
<keyword evidence="2" id="KW-1185">Reference proteome</keyword>
<dbReference type="EMBL" id="CAUYUJ010015771">
    <property type="protein sequence ID" value="CAK0857943.1"/>
    <property type="molecule type" value="Genomic_DNA"/>
</dbReference>
<evidence type="ECO:0000313" key="2">
    <source>
        <dbReference type="Proteomes" id="UP001189429"/>
    </source>
</evidence>
<comment type="caution">
    <text evidence="1">The sequence shown here is derived from an EMBL/GenBank/DDBJ whole genome shotgun (WGS) entry which is preliminary data.</text>
</comment>
<sequence length="159" mass="17080">MLRVAAPCSARRPSCPRQAASVGVVRVLRGTACARTCGPPWTKAAQERGQQRVERPDIHGTTVRQPRGTVAMLVSMCERENRLADAVRAFEASVRCGLLPDAALRAKVADAYERLGRREAALEVLSGKAAPPPTSLPWMARPVGVGFAEKKQALRAAGR</sequence>
<accession>A0ABN9UG69</accession>
<organism evidence="1 2">
    <name type="scientific">Prorocentrum cordatum</name>
    <dbReference type="NCBI Taxonomy" id="2364126"/>
    <lineage>
        <taxon>Eukaryota</taxon>
        <taxon>Sar</taxon>
        <taxon>Alveolata</taxon>
        <taxon>Dinophyceae</taxon>
        <taxon>Prorocentrales</taxon>
        <taxon>Prorocentraceae</taxon>
        <taxon>Prorocentrum</taxon>
    </lineage>
</organism>
<reference evidence="1" key="1">
    <citation type="submission" date="2023-10" db="EMBL/GenBank/DDBJ databases">
        <authorList>
            <person name="Chen Y."/>
            <person name="Shah S."/>
            <person name="Dougan E. K."/>
            <person name="Thang M."/>
            <person name="Chan C."/>
        </authorList>
    </citation>
    <scope>NUCLEOTIDE SEQUENCE [LARGE SCALE GENOMIC DNA]</scope>
</reference>
<protein>
    <submittedName>
        <fullName evidence="1">Uncharacterized protein</fullName>
    </submittedName>
</protein>
<proteinExistence type="predicted"/>